<keyword evidence="1" id="KW-0812">Transmembrane</keyword>
<dbReference type="AlphaFoldDB" id="A0A3B0MMJ2"/>
<feature type="chain" id="PRO_5036075994" description="SfiI-subtelomeric related protein family member" evidence="2">
    <location>
        <begin position="22"/>
        <end position="428"/>
    </location>
</feature>
<evidence type="ECO:0000256" key="1">
    <source>
        <dbReference type="SAM" id="Phobius"/>
    </source>
</evidence>
<evidence type="ECO:0000256" key="2">
    <source>
        <dbReference type="SAM" id="SignalP"/>
    </source>
</evidence>
<evidence type="ECO:0008006" key="5">
    <source>
        <dbReference type="Google" id="ProtNLM"/>
    </source>
</evidence>
<evidence type="ECO:0000313" key="3">
    <source>
        <dbReference type="EMBL" id="SVP90516.1"/>
    </source>
</evidence>
<protein>
    <recommendedName>
        <fullName evidence="5">SfiI-subtelomeric related protein family member</fullName>
    </recommendedName>
</protein>
<dbReference type="EMBL" id="UIVS01000002">
    <property type="protein sequence ID" value="SVP90994.1"/>
    <property type="molecule type" value="Genomic_DNA"/>
</dbReference>
<sequence>MSMILLRFLFLYIPFIFSGNAIDSSNDPEEEQIQTVPNVLTPESFNFVTYKDVDPDNLKENYSDHFSLINTGSTFSYEINSAFKCSEVKYKDTLMWIYLPKESQNGFPKKIVVDSHLFLVFLFFADLVKLYKCDESLCKFISQKQSMFNPTSLSLYKSESGSLVELDSSNFLSNHGFEIHYKLHDTSSFPDSSDFIKCTQIKYATHTLWNYGSDESGNKYPNKVIFNSFIDSIIVEFDTFYMIYKYDGKHFHALSTESLNGTIPDDFKLIGENNLEINKTDYETVNYPHDNAFAYKFNETKIIQLRFKDKSVWNYQNQEFLKLLYINIPKRKVMVQTQTLLLVYMYTDSWTLIFEGKTLDDKIHDDEYKPQEPEYEVDKDGLKDKYVLRLGKKPFRIMEFSSKTKTILVMVGIFLLFLITICLIIFIK</sequence>
<accession>A0A3B0MMJ2</accession>
<evidence type="ECO:0000313" key="4">
    <source>
        <dbReference type="EMBL" id="SVP90994.1"/>
    </source>
</evidence>
<feature type="transmembrane region" description="Helical" evidence="1">
    <location>
        <begin position="407"/>
        <end position="427"/>
    </location>
</feature>
<keyword evidence="2" id="KW-0732">Signal</keyword>
<gene>
    <name evidence="3" type="ORF">TAT_000122500</name>
    <name evidence="4" type="ORF">TAV_000122600</name>
</gene>
<dbReference type="VEuPathDB" id="PiroplasmaDB:TA16005"/>
<name>A0A3B0MMJ2_THEAN</name>
<proteinExistence type="predicted"/>
<feature type="signal peptide" evidence="2">
    <location>
        <begin position="1"/>
        <end position="21"/>
    </location>
</feature>
<keyword evidence="1" id="KW-0472">Membrane</keyword>
<reference evidence="4" key="1">
    <citation type="submission" date="2018-07" db="EMBL/GenBank/DDBJ databases">
        <authorList>
            <person name="Quirk P.G."/>
            <person name="Krulwich T.A."/>
        </authorList>
    </citation>
    <scope>NUCLEOTIDE SEQUENCE</scope>
    <source>
        <strain evidence="4">Anand</strain>
    </source>
</reference>
<keyword evidence="1" id="KW-1133">Transmembrane helix</keyword>
<dbReference type="EMBL" id="UIVT01000002">
    <property type="protein sequence ID" value="SVP90516.1"/>
    <property type="molecule type" value="Genomic_DNA"/>
</dbReference>
<organism evidence="4">
    <name type="scientific">Theileria annulata</name>
    <dbReference type="NCBI Taxonomy" id="5874"/>
    <lineage>
        <taxon>Eukaryota</taxon>
        <taxon>Sar</taxon>
        <taxon>Alveolata</taxon>
        <taxon>Apicomplexa</taxon>
        <taxon>Aconoidasida</taxon>
        <taxon>Piroplasmida</taxon>
        <taxon>Theileriidae</taxon>
        <taxon>Theileria</taxon>
    </lineage>
</organism>